<organism evidence="1">
    <name type="scientific">marine sediment metagenome</name>
    <dbReference type="NCBI Taxonomy" id="412755"/>
    <lineage>
        <taxon>unclassified sequences</taxon>
        <taxon>metagenomes</taxon>
        <taxon>ecological metagenomes</taxon>
    </lineage>
</organism>
<proteinExistence type="predicted"/>
<sequence>MDGMRQIFGGIQICDQCIDKILSLHVVSNPIKTLCPFCYGKEGNAKKCQYCEIKYIQESGDGGE</sequence>
<name>A0A0F9WXG7_9ZZZZ</name>
<dbReference type="EMBL" id="LAZR01000105">
    <property type="protein sequence ID" value="KKN91111.1"/>
    <property type="molecule type" value="Genomic_DNA"/>
</dbReference>
<gene>
    <name evidence="1" type="ORF">LCGC14_0219760</name>
</gene>
<reference evidence="1" key="1">
    <citation type="journal article" date="2015" name="Nature">
        <title>Complex archaea that bridge the gap between prokaryotes and eukaryotes.</title>
        <authorList>
            <person name="Spang A."/>
            <person name="Saw J.H."/>
            <person name="Jorgensen S.L."/>
            <person name="Zaremba-Niedzwiedzka K."/>
            <person name="Martijn J."/>
            <person name="Lind A.E."/>
            <person name="van Eijk R."/>
            <person name="Schleper C."/>
            <person name="Guy L."/>
            <person name="Ettema T.J."/>
        </authorList>
    </citation>
    <scope>NUCLEOTIDE SEQUENCE</scope>
</reference>
<protein>
    <submittedName>
        <fullName evidence="1">Uncharacterized protein</fullName>
    </submittedName>
</protein>
<accession>A0A0F9WXG7</accession>
<dbReference type="AlphaFoldDB" id="A0A0F9WXG7"/>
<comment type="caution">
    <text evidence="1">The sequence shown here is derived from an EMBL/GenBank/DDBJ whole genome shotgun (WGS) entry which is preliminary data.</text>
</comment>
<evidence type="ECO:0000313" key="1">
    <source>
        <dbReference type="EMBL" id="KKN91111.1"/>
    </source>
</evidence>